<dbReference type="PROSITE" id="PS50995">
    <property type="entry name" value="HTH_MARR_2"/>
    <property type="match status" value="1"/>
</dbReference>
<dbReference type="EMBL" id="JACHIR010000003">
    <property type="protein sequence ID" value="MBB5897798.1"/>
    <property type="molecule type" value="Genomic_DNA"/>
</dbReference>
<dbReference type="PANTHER" id="PTHR33164:SF101">
    <property type="entry name" value="TRANSCRIPTIONAL REPRESSOR MPRA"/>
    <property type="match status" value="1"/>
</dbReference>
<dbReference type="GO" id="GO:0006950">
    <property type="term" value="P:response to stress"/>
    <property type="evidence" value="ECO:0007669"/>
    <property type="project" value="TreeGrafter"/>
</dbReference>
<accession>A0A7W9KSU9</accession>
<dbReference type="RefSeq" id="WP_184870232.1">
    <property type="nucleotide sequence ID" value="NZ_BAAAWY010000021.1"/>
</dbReference>
<protein>
    <submittedName>
        <fullName evidence="2">DNA-binding MarR family transcriptional regulator</fullName>
    </submittedName>
</protein>
<gene>
    <name evidence="2" type="ORF">BJ998_009057</name>
</gene>
<keyword evidence="3" id="KW-1185">Reference proteome</keyword>
<evidence type="ECO:0000259" key="1">
    <source>
        <dbReference type="PROSITE" id="PS50995"/>
    </source>
</evidence>
<dbReference type="SMART" id="SM00347">
    <property type="entry name" value="HTH_MARR"/>
    <property type="match status" value="1"/>
</dbReference>
<reference evidence="2 3" key="1">
    <citation type="submission" date="2020-08" db="EMBL/GenBank/DDBJ databases">
        <title>Sequencing the genomes of 1000 actinobacteria strains.</title>
        <authorList>
            <person name="Klenk H.-P."/>
        </authorList>
    </citation>
    <scope>NUCLEOTIDE SEQUENCE [LARGE SCALE GENOMIC DNA]</scope>
    <source>
        <strain evidence="2 3">DSM 43851</strain>
    </source>
</reference>
<comment type="caution">
    <text evidence="2">The sequence shown here is derived from an EMBL/GenBank/DDBJ whole genome shotgun (WGS) entry which is preliminary data.</text>
</comment>
<evidence type="ECO:0000313" key="2">
    <source>
        <dbReference type="EMBL" id="MBB5897798.1"/>
    </source>
</evidence>
<dbReference type="InterPro" id="IPR036388">
    <property type="entry name" value="WH-like_DNA-bd_sf"/>
</dbReference>
<dbReference type="PANTHER" id="PTHR33164">
    <property type="entry name" value="TRANSCRIPTIONAL REGULATOR, MARR FAMILY"/>
    <property type="match status" value="1"/>
</dbReference>
<dbReference type="SUPFAM" id="SSF46785">
    <property type="entry name" value="Winged helix' DNA-binding domain"/>
    <property type="match status" value="1"/>
</dbReference>
<dbReference type="Gene3D" id="1.10.10.10">
    <property type="entry name" value="Winged helix-like DNA-binding domain superfamily/Winged helix DNA-binding domain"/>
    <property type="match status" value="1"/>
</dbReference>
<proteinExistence type="predicted"/>
<dbReference type="InterPro" id="IPR000835">
    <property type="entry name" value="HTH_MarR-typ"/>
</dbReference>
<dbReference type="InterPro" id="IPR039422">
    <property type="entry name" value="MarR/SlyA-like"/>
</dbReference>
<dbReference type="PRINTS" id="PR00598">
    <property type="entry name" value="HTHMARR"/>
</dbReference>
<keyword evidence="2" id="KW-0238">DNA-binding</keyword>
<organism evidence="2 3">
    <name type="scientific">Kutzneria kofuensis</name>
    <dbReference type="NCBI Taxonomy" id="103725"/>
    <lineage>
        <taxon>Bacteria</taxon>
        <taxon>Bacillati</taxon>
        <taxon>Actinomycetota</taxon>
        <taxon>Actinomycetes</taxon>
        <taxon>Pseudonocardiales</taxon>
        <taxon>Pseudonocardiaceae</taxon>
        <taxon>Kutzneria</taxon>
    </lineage>
</organism>
<sequence>MTTVGEPQAAASAVPSELEDALTHLQCVLVARRTRTNPEHVSWQQYDVLENLRLRGRMTPSQLSSALGVSRQSTSKALRFLKDHELVTQIADGVDRRELTTTLTPAGLEFLHRAADSRRDAAAIAAAVLSPGERSMFAELCKKVADALYTHAEDPLEKDE</sequence>
<dbReference type="AlphaFoldDB" id="A0A7W9KSU9"/>
<evidence type="ECO:0000313" key="3">
    <source>
        <dbReference type="Proteomes" id="UP000585638"/>
    </source>
</evidence>
<feature type="domain" description="HTH marR-type" evidence="1">
    <location>
        <begin position="15"/>
        <end position="146"/>
    </location>
</feature>
<dbReference type="GO" id="GO:0003700">
    <property type="term" value="F:DNA-binding transcription factor activity"/>
    <property type="evidence" value="ECO:0007669"/>
    <property type="project" value="InterPro"/>
</dbReference>
<name>A0A7W9KSU9_9PSEU</name>
<dbReference type="GO" id="GO:0003677">
    <property type="term" value="F:DNA binding"/>
    <property type="evidence" value="ECO:0007669"/>
    <property type="project" value="UniProtKB-KW"/>
</dbReference>
<dbReference type="InterPro" id="IPR036390">
    <property type="entry name" value="WH_DNA-bd_sf"/>
</dbReference>
<dbReference type="Proteomes" id="UP000585638">
    <property type="component" value="Unassembled WGS sequence"/>
</dbReference>
<dbReference type="Pfam" id="PF12802">
    <property type="entry name" value="MarR_2"/>
    <property type="match status" value="1"/>
</dbReference>